<evidence type="ECO:0000313" key="8">
    <source>
        <dbReference type="EMBL" id="KAK2957419.1"/>
    </source>
</evidence>
<dbReference type="PROSITE" id="PS50178">
    <property type="entry name" value="ZF_FYVE"/>
    <property type="match status" value="1"/>
</dbReference>
<gene>
    <name evidence="8" type="ORF">BLNAU_7575</name>
</gene>
<evidence type="ECO:0000256" key="3">
    <source>
        <dbReference type="ARBA" id="ARBA00022737"/>
    </source>
</evidence>
<dbReference type="SMART" id="SM00064">
    <property type="entry name" value="FYVE"/>
    <property type="match status" value="1"/>
</dbReference>
<feature type="domain" description="FYVE-type" evidence="7">
    <location>
        <begin position="437"/>
        <end position="496"/>
    </location>
</feature>
<keyword evidence="2" id="KW-0479">Metal-binding</keyword>
<dbReference type="Proteomes" id="UP001281761">
    <property type="component" value="Unassembled WGS sequence"/>
</dbReference>
<dbReference type="EMBL" id="JARBJD010000046">
    <property type="protein sequence ID" value="KAK2957419.1"/>
    <property type="molecule type" value="Genomic_DNA"/>
</dbReference>
<proteinExistence type="predicted"/>
<organism evidence="8 9">
    <name type="scientific">Blattamonas nauphoetae</name>
    <dbReference type="NCBI Taxonomy" id="2049346"/>
    <lineage>
        <taxon>Eukaryota</taxon>
        <taxon>Metamonada</taxon>
        <taxon>Preaxostyla</taxon>
        <taxon>Oxymonadida</taxon>
        <taxon>Blattamonas</taxon>
    </lineage>
</organism>
<dbReference type="InterPro" id="IPR015915">
    <property type="entry name" value="Kelch-typ_b-propeller"/>
</dbReference>
<keyword evidence="1" id="KW-0880">Kelch repeat</keyword>
<evidence type="ECO:0000256" key="4">
    <source>
        <dbReference type="ARBA" id="ARBA00022771"/>
    </source>
</evidence>
<dbReference type="SUPFAM" id="SSF117281">
    <property type="entry name" value="Kelch motif"/>
    <property type="match status" value="1"/>
</dbReference>
<dbReference type="InterPro" id="IPR013083">
    <property type="entry name" value="Znf_RING/FYVE/PHD"/>
</dbReference>
<dbReference type="SUPFAM" id="SSF57903">
    <property type="entry name" value="FYVE/PHD zinc finger"/>
    <property type="match status" value="1"/>
</dbReference>
<name>A0ABQ9Y116_9EUKA</name>
<dbReference type="Pfam" id="PF24681">
    <property type="entry name" value="Kelch_KLHDC2_KLHL20_DRC7"/>
    <property type="match status" value="1"/>
</dbReference>
<dbReference type="InterPro" id="IPR000306">
    <property type="entry name" value="Znf_FYVE"/>
</dbReference>
<evidence type="ECO:0000256" key="5">
    <source>
        <dbReference type="ARBA" id="ARBA00022833"/>
    </source>
</evidence>
<dbReference type="Pfam" id="PF01363">
    <property type="entry name" value="FYVE"/>
    <property type="match status" value="1"/>
</dbReference>
<evidence type="ECO:0000256" key="6">
    <source>
        <dbReference type="PROSITE-ProRule" id="PRU00091"/>
    </source>
</evidence>
<comment type="caution">
    <text evidence="8">The sequence shown here is derived from an EMBL/GenBank/DDBJ whole genome shotgun (WGS) entry which is preliminary data.</text>
</comment>
<evidence type="ECO:0000313" key="9">
    <source>
        <dbReference type="Proteomes" id="UP001281761"/>
    </source>
</evidence>
<dbReference type="Gene3D" id="3.30.40.10">
    <property type="entry name" value="Zinc/RING finger domain, C3HC4 (zinc finger)"/>
    <property type="match status" value="1"/>
</dbReference>
<evidence type="ECO:0000259" key="7">
    <source>
        <dbReference type="PROSITE" id="PS50178"/>
    </source>
</evidence>
<accession>A0ABQ9Y116</accession>
<keyword evidence="5" id="KW-0862">Zinc</keyword>
<dbReference type="InterPro" id="IPR017455">
    <property type="entry name" value="Znf_FYVE-rel"/>
</dbReference>
<evidence type="ECO:0000256" key="2">
    <source>
        <dbReference type="ARBA" id="ARBA00022723"/>
    </source>
</evidence>
<sequence length="500" mass="55750">MSLLTPPVLPKGFTGKSTTTTSCIVYTSSNSSTCFQESSSGYIYNRTVYALPNCMNTDKSIRPAKLTLHKGQYTLDEQDCNFSFLKSKTLIPSASFNEEFVLYVGASEENPSIVKQWVVSLETLKANELPFYTSLSVQLGQLLPSVGHRLCSLRDGQLILLFGGITQFPESIVSNRTFTFDCANMEWSCIDTSKSPSPRFDHSLCNWGQSRAILFGGQTNRRDGDCLNELWIYNSNLITWTQIFSTGSISAPFRKNHASLVVNHCFFVYGGYDQRNGLCCTLWRFDLQSLVWAQITFTGGPPPPPLFNPGFLSFAYTAPSQQNSELEATQTDIVADRSDVISQVQALLIFGSKEDGPSSTICAFDLPMTSLPDSLNSTPQSSLHFTLEDSMTDPETVPFIEFEETQISPDEFGLTSKTISQTGTNVSSDVAPTWVPDEATQSCRLCRTRFTLTNRRHHCRRCGYIFCGSCCYKKANIPEFNLTNVRVCTPCFEILQKKRS</sequence>
<reference evidence="8 9" key="1">
    <citation type="journal article" date="2022" name="bioRxiv">
        <title>Genomics of Preaxostyla Flagellates Illuminates Evolutionary Transitions and the Path Towards Mitochondrial Loss.</title>
        <authorList>
            <person name="Novak L.V.F."/>
            <person name="Treitli S.C."/>
            <person name="Pyrih J."/>
            <person name="Halakuc P."/>
            <person name="Pipaliya S.V."/>
            <person name="Vacek V."/>
            <person name="Brzon O."/>
            <person name="Soukal P."/>
            <person name="Eme L."/>
            <person name="Dacks J.B."/>
            <person name="Karnkowska A."/>
            <person name="Elias M."/>
            <person name="Hampl V."/>
        </authorList>
    </citation>
    <scope>NUCLEOTIDE SEQUENCE [LARGE SCALE GENOMIC DNA]</scope>
    <source>
        <strain evidence="8">NAU3</strain>
        <tissue evidence="8">Gut</tissue>
    </source>
</reference>
<keyword evidence="4 6" id="KW-0863">Zinc-finger</keyword>
<dbReference type="Gene3D" id="2.120.10.80">
    <property type="entry name" value="Kelch-type beta propeller"/>
    <property type="match status" value="1"/>
</dbReference>
<protein>
    <recommendedName>
        <fullName evidence="7">FYVE-type domain-containing protein</fullName>
    </recommendedName>
</protein>
<dbReference type="PANTHER" id="PTHR46093">
    <property type="entry name" value="ACYL-COA-BINDING DOMAIN-CONTAINING PROTEIN 5"/>
    <property type="match status" value="1"/>
</dbReference>
<dbReference type="InterPro" id="IPR011011">
    <property type="entry name" value="Znf_FYVE_PHD"/>
</dbReference>
<keyword evidence="3" id="KW-0677">Repeat</keyword>
<keyword evidence="9" id="KW-1185">Reference proteome</keyword>
<dbReference type="PANTHER" id="PTHR46093:SF18">
    <property type="entry name" value="FIBRONECTIN TYPE-III DOMAIN-CONTAINING PROTEIN"/>
    <property type="match status" value="1"/>
</dbReference>
<evidence type="ECO:0000256" key="1">
    <source>
        <dbReference type="ARBA" id="ARBA00022441"/>
    </source>
</evidence>